<accession>A0ABW3G9Y0</accession>
<dbReference type="Pfam" id="PF06722">
    <property type="entry name" value="EryCIII-like_C"/>
    <property type="match status" value="1"/>
</dbReference>
<comment type="caution">
    <text evidence="4">The sequence shown here is derived from an EMBL/GenBank/DDBJ whole genome shotgun (WGS) entry which is preliminary data.</text>
</comment>
<name>A0ABW3G9Y0_9NOCA</name>
<dbReference type="RefSeq" id="WP_253649099.1">
    <property type="nucleotide sequence ID" value="NZ_BAAAMO010000005.1"/>
</dbReference>
<evidence type="ECO:0000259" key="2">
    <source>
        <dbReference type="Pfam" id="PF03033"/>
    </source>
</evidence>
<dbReference type="Proteomes" id="UP001597068">
    <property type="component" value="Unassembled WGS sequence"/>
</dbReference>
<reference evidence="5" key="1">
    <citation type="journal article" date="2019" name="Int. J. Syst. Evol. Microbiol.">
        <title>The Global Catalogue of Microorganisms (GCM) 10K type strain sequencing project: providing services to taxonomists for standard genome sequencing and annotation.</title>
        <authorList>
            <consortium name="The Broad Institute Genomics Platform"/>
            <consortium name="The Broad Institute Genome Sequencing Center for Infectious Disease"/>
            <person name="Wu L."/>
            <person name="Ma J."/>
        </authorList>
    </citation>
    <scope>NUCLEOTIDE SEQUENCE [LARGE SCALE GENOMIC DNA]</scope>
    <source>
        <strain evidence="5">CCUG 50873</strain>
    </source>
</reference>
<evidence type="ECO:0000313" key="5">
    <source>
        <dbReference type="Proteomes" id="UP001597068"/>
    </source>
</evidence>
<dbReference type="Pfam" id="PF03033">
    <property type="entry name" value="Glyco_transf_28"/>
    <property type="match status" value="1"/>
</dbReference>
<dbReference type="PANTHER" id="PTHR48050:SF13">
    <property type="entry name" value="STEROL 3-BETA-GLUCOSYLTRANSFERASE UGT80A2"/>
    <property type="match status" value="1"/>
</dbReference>
<dbReference type="EMBL" id="JBHTIL010000004">
    <property type="protein sequence ID" value="MFD0927280.1"/>
    <property type="molecule type" value="Genomic_DNA"/>
</dbReference>
<evidence type="ECO:0000259" key="3">
    <source>
        <dbReference type="Pfam" id="PF06722"/>
    </source>
</evidence>
<dbReference type="SUPFAM" id="SSF53756">
    <property type="entry name" value="UDP-Glycosyltransferase/glycogen phosphorylase"/>
    <property type="match status" value="1"/>
</dbReference>
<dbReference type="CDD" id="cd03784">
    <property type="entry name" value="GT1_Gtf-like"/>
    <property type="match status" value="1"/>
</dbReference>
<protein>
    <submittedName>
        <fullName evidence="4">Glycosyltransferase</fullName>
    </submittedName>
</protein>
<evidence type="ECO:0000256" key="1">
    <source>
        <dbReference type="SAM" id="MobiDB-lite"/>
    </source>
</evidence>
<dbReference type="InterPro" id="IPR010610">
    <property type="entry name" value="EryCIII-like_C"/>
</dbReference>
<organism evidence="4 5">
    <name type="scientific">Williamsia deligens</name>
    <dbReference type="NCBI Taxonomy" id="321325"/>
    <lineage>
        <taxon>Bacteria</taxon>
        <taxon>Bacillati</taxon>
        <taxon>Actinomycetota</taxon>
        <taxon>Actinomycetes</taxon>
        <taxon>Mycobacteriales</taxon>
        <taxon>Nocardiaceae</taxon>
        <taxon>Williamsia</taxon>
    </lineage>
</organism>
<sequence length="446" mass="46260">MRLVAAFAGSRGDVQPGLALSLELTRRGHDVTMAVPPNLVDFAESAGVQAVPYGTDTAELLGSATVTDELRSRDPVRRLRAVRAVTRAGALQATQDLRDACDGADLLVGGSVGQERALAVAEARGIGYLPVHLCPLRPNRRVGVVAPRDRELPGWATAATWHLLEQALWTTSRRDENSVRAALGLRPARTPAGRRIDARGLPAVQAYDPVLFPGLARDWGAGRPMVGFLAVPPDTGRSLTQGTDIADLATWLRAGPPPVYVGFGSMSVADPPAVRSAVLAATRGHRVLIASGWGGMFSGVDRDVDADDRVRVVDSVDHAAVLPLCAAAVHHGGAGTTAATLRAGVPAVVCWLGADQPLWGRAVSRAGVGTALRLPSITPDGLGGALARVLTAGMRARAETVAAEMVTPAEAVTAAAEVVESAVAPPHRVTNPTSGAARRAERIAGT</sequence>
<proteinExistence type="predicted"/>
<keyword evidence="5" id="KW-1185">Reference proteome</keyword>
<dbReference type="PANTHER" id="PTHR48050">
    <property type="entry name" value="STEROL 3-BETA-GLUCOSYLTRANSFERASE"/>
    <property type="match status" value="1"/>
</dbReference>
<dbReference type="InterPro" id="IPR002213">
    <property type="entry name" value="UDP_glucos_trans"/>
</dbReference>
<feature type="region of interest" description="Disordered" evidence="1">
    <location>
        <begin position="426"/>
        <end position="446"/>
    </location>
</feature>
<gene>
    <name evidence="4" type="ORF">ACFQ04_16190</name>
</gene>
<dbReference type="InterPro" id="IPR050426">
    <property type="entry name" value="Glycosyltransferase_28"/>
</dbReference>
<evidence type="ECO:0000313" key="4">
    <source>
        <dbReference type="EMBL" id="MFD0927280.1"/>
    </source>
</evidence>
<dbReference type="Gene3D" id="3.40.50.2000">
    <property type="entry name" value="Glycogen Phosphorylase B"/>
    <property type="match status" value="2"/>
</dbReference>
<feature type="domain" description="Glycosyltransferase family 28 N-terminal" evidence="2">
    <location>
        <begin position="5"/>
        <end position="115"/>
    </location>
</feature>
<dbReference type="InterPro" id="IPR004276">
    <property type="entry name" value="GlycoTrans_28_N"/>
</dbReference>
<feature type="domain" description="Erythromycin biosynthesis protein CIII-like C-terminal" evidence="3">
    <location>
        <begin position="308"/>
        <end position="411"/>
    </location>
</feature>